<evidence type="ECO:0000313" key="9">
    <source>
        <dbReference type="EMBL" id="QSR86054.1"/>
    </source>
</evidence>
<dbReference type="InterPro" id="IPR002129">
    <property type="entry name" value="PyrdxlP-dep_de-COase"/>
</dbReference>
<evidence type="ECO:0000256" key="5">
    <source>
        <dbReference type="ARBA" id="ARBA00023239"/>
    </source>
</evidence>
<evidence type="ECO:0000256" key="8">
    <source>
        <dbReference type="RuleBase" id="RU361171"/>
    </source>
</evidence>
<evidence type="ECO:0000256" key="2">
    <source>
        <dbReference type="ARBA" id="ARBA00009533"/>
    </source>
</evidence>
<comment type="similarity">
    <text evidence="2 7">Belongs to the group II decarboxylase family.</text>
</comment>
<reference evidence="9 10" key="1">
    <citation type="submission" date="2020-12" db="EMBL/GenBank/DDBJ databases">
        <authorList>
            <person name="Awala S.I."/>
            <person name="Gwak J.-H."/>
            <person name="Kim S.-J."/>
            <person name="Rhee S.-K."/>
        </authorList>
    </citation>
    <scope>NUCLEOTIDE SEQUENCE [LARGE SCALE GENOMIC DNA]</scope>
    <source>
        <strain evidence="9 10">IT5</strain>
    </source>
</reference>
<dbReference type="SUPFAM" id="SSF53383">
    <property type="entry name" value="PLP-dependent transferases"/>
    <property type="match status" value="1"/>
</dbReference>
<keyword evidence="8" id="KW-0210">Decarboxylase</keyword>
<sequence length="463" mass="53207">MHKFYDNHLQEDRTEELLYPAYAKRAMVEAVPKYRLPQKGMPPEVAAQIIRDELMLEGNPRLNLATFVTTWMEKEARELIAETFDKNLIDKDEYPKTAEIEKRCVRMIARLFHGSDNEKPVGTSTVGSSEAIMLAGLAMKWNWKKRQKNSGRSFDKPNLVMGTNVQVVWEKFCRYFEVEPRFIPVVAGSYVTNPEKVVSYLDDNTIGVVAILGTTYSGEFEPIEQIHDAIKDFCFTQGIKIPLHIDAASGGFVAPFIHPELKWDFQLPLVESINVSGHKYGLVYPGVGWAIWRTESSLPEELIFKVNYLGGELPTFSLNFSRPGSQVIAQYYNFLRLGKEGYIQILKSMQSISLHLAEKIESLRIFEMISRGKDIPVICFKLKTEEPFSLFDLSHRLREKGWQVPAYFMPPEAQNIAVMRIVIREGFSRDMADVLFHDIKTAVEELRTQTRSRQPKKSLRFIH</sequence>
<dbReference type="Gene3D" id="3.90.1150.160">
    <property type="match status" value="1"/>
</dbReference>
<evidence type="ECO:0000256" key="4">
    <source>
        <dbReference type="ARBA" id="ARBA00022898"/>
    </source>
</evidence>
<dbReference type="Gene3D" id="3.40.640.10">
    <property type="entry name" value="Type I PLP-dependent aspartate aminotransferase-like (Major domain)"/>
    <property type="match status" value="1"/>
</dbReference>
<dbReference type="NCBIfam" id="TIGR01788">
    <property type="entry name" value="Glu-decarb-GAD"/>
    <property type="match status" value="1"/>
</dbReference>
<name>A0ABX7PTG0_9BACT</name>
<keyword evidence="4 7" id="KW-0663">Pyridoxal phosphate</keyword>
<dbReference type="InterPro" id="IPR015421">
    <property type="entry name" value="PyrdxlP-dep_Trfase_major"/>
</dbReference>
<organism evidence="9 10">
    <name type="scientific">Candidatus Methylacidiphilum infernorum</name>
    <dbReference type="NCBI Taxonomy" id="511746"/>
    <lineage>
        <taxon>Bacteria</taxon>
        <taxon>Pseudomonadati</taxon>
        <taxon>Verrucomicrobiota</taxon>
        <taxon>Methylacidiphilae</taxon>
        <taxon>Methylacidiphilales</taxon>
        <taxon>Methylacidiphilaceae</taxon>
        <taxon>Methylacidiphilum (ex Ratnadevi et al. 2023)</taxon>
    </lineage>
</organism>
<evidence type="ECO:0000313" key="10">
    <source>
        <dbReference type="Proteomes" id="UP000663088"/>
    </source>
</evidence>
<dbReference type="InterPro" id="IPR015424">
    <property type="entry name" value="PyrdxlP-dep_Trfase"/>
</dbReference>
<keyword evidence="5 7" id="KW-0456">Lyase</keyword>
<evidence type="ECO:0000256" key="6">
    <source>
        <dbReference type="ARBA" id="ARBA00048868"/>
    </source>
</evidence>
<dbReference type="EMBL" id="CP065956">
    <property type="protein sequence ID" value="QSR86054.1"/>
    <property type="molecule type" value="Genomic_DNA"/>
</dbReference>
<comment type="cofactor">
    <cofactor evidence="1 7">
        <name>pyridoxal 5'-phosphate</name>
        <dbReference type="ChEBI" id="CHEBI:597326"/>
    </cofactor>
</comment>
<dbReference type="PANTHER" id="PTHR43321:SF3">
    <property type="entry name" value="GLUTAMATE DECARBOXYLASE"/>
    <property type="match status" value="1"/>
</dbReference>
<evidence type="ECO:0000256" key="1">
    <source>
        <dbReference type="ARBA" id="ARBA00001933"/>
    </source>
</evidence>
<dbReference type="PANTHER" id="PTHR43321">
    <property type="entry name" value="GLUTAMATE DECARBOXYLASE"/>
    <property type="match status" value="1"/>
</dbReference>
<dbReference type="InterPro" id="IPR010107">
    <property type="entry name" value="Glutamate_decarboxylase"/>
</dbReference>
<gene>
    <name evidence="9" type="ORF">EM20IM_05945</name>
</gene>
<dbReference type="Proteomes" id="UP000663088">
    <property type="component" value="Chromosome"/>
</dbReference>
<accession>A0ABX7PTG0</accession>
<dbReference type="CDD" id="cd06450">
    <property type="entry name" value="DOPA_deC_like"/>
    <property type="match status" value="1"/>
</dbReference>
<comment type="catalytic activity">
    <reaction evidence="6 8">
        <text>L-glutamate + H(+) = 4-aminobutanoate + CO2</text>
        <dbReference type="Rhea" id="RHEA:17785"/>
        <dbReference type="ChEBI" id="CHEBI:15378"/>
        <dbReference type="ChEBI" id="CHEBI:16526"/>
        <dbReference type="ChEBI" id="CHEBI:29985"/>
        <dbReference type="ChEBI" id="CHEBI:59888"/>
        <dbReference type="EC" id="4.1.1.15"/>
    </reaction>
</comment>
<evidence type="ECO:0000256" key="3">
    <source>
        <dbReference type="ARBA" id="ARBA00012421"/>
    </source>
</evidence>
<dbReference type="Gene3D" id="4.10.280.50">
    <property type="match status" value="1"/>
</dbReference>
<keyword evidence="10" id="KW-1185">Reference proteome</keyword>
<dbReference type="GO" id="GO:0004351">
    <property type="term" value="F:glutamate decarboxylase activity"/>
    <property type="evidence" value="ECO:0007669"/>
    <property type="project" value="UniProtKB-EC"/>
</dbReference>
<proteinExistence type="inferred from homology"/>
<protein>
    <recommendedName>
        <fullName evidence="3 8">Glutamate decarboxylase</fullName>
        <ecNumber evidence="3 8">4.1.1.15</ecNumber>
    </recommendedName>
</protein>
<dbReference type="EC" id="4.1.1.15" evidence="3 8"/>
<dbReference type="RefSeq" id="WP_206844150.1">
    <property type="nucleotide sequence ID" value="NZ_CP065956.1"/>
</dbReference>
<evidence type="ECO:0000256" key="7">
    <source>
        <dbReference type="RuleBase" id="RU000382"/>
    </source>
</evidence>
<dbReference type="Pfam" id="PF00282">
    <property type="entry name" value="Pyridoxal_deC"/>
    <property type="match status" value="1"/>
</dbReference>